<dbReference type="Pfam" id="PF00563">
    <property type="entry name" value="EAL"/>
    <property type="match status" value="1"/>
</dbReference>
<dbReference type="PROSITE" id="PS50887">
    <property type="entry name" value="GGDEF"/>
    <property type="match status" value="1"/>
</dbReference>
<dbReference type="SUPFAM" id="SSF55073">
    <property type="entry name" value="Nucleotide cyclase"/>
    <property type="match status" value="1"/>
</dbReference>
<dbReference type="SMART" id="SM00267">
    <property type="entry name" value="GGDEF"/>
    <property type="match status" value="1"/>
</dbReference>
<gene>
    <name evidence="3" type="ORF">GCM10022278_20670</name>
</gene>
<dbReference type="RefSeq" id="WP_344805978.1">
    <property type="nucleotide sequence ID" value="NZ_BAABBO010000009.1"/>
</dbReference>
<dbReference type="Proteomes" id="UP001501337">
    <property type="component" value="Unassembled WGS sequence"/>
</dbReference>
<dbReference type="CDD" id="cd01948">
    <property type="entry name" value="EAL"/>
    <property type="match status" value="1"/>
</dbReference>
<organism evidence="3 4">
    <name type="scientific">Allohahella marinimesophila</name>
    <dbReference type="NCBI Taxonomy" id="1054972"/>
    <lineage>
        <taxon>Bacteria</taxon>
        <taxon>Pseudomonadati</taxon>
        <taxon>Pseudomonadota</taxon>
        <taxon>Gammaproteobacteria</taxon>
        <taxon>Oceanospirillales</taxon>
        <taxon>Hahellaceae</taxon>
        <taxon>Allohahella</taxon>
    </lineage>
</organism>
<reference evidence="4" key="1">
    <citation type="journal article" date="2019" name="Int. J. Syst. Evol. Microbiol.">
        <title>The Global Catalogue of Microorganisms (GCM) 10K type strain sequencing project: providing services to taxonomists for standard genome sequencing and annotation.</title>
        <authorList>
            <consortium name="The Broad Institute Genomics Platform"/>
            <consortium name="The Broad Institute Genome Sequencing Center for Infectious Disease"/>
            <person name="Wu L."/>
            <person name="Ma J."/>
        </authorList>
    </citation>
    <scope>NUCLEOTIDE SEQUENCE [LARGE SCALE GENOMIC DNA]</scope>
    <source>
        <strain evidence="4">JCM 17555</strain>
    </source>
</reference>
<dbReference type="InterPro" id="IPR001633">
    <property type="entry name" value="EAL_dom"/>
</dbReference>
<sequence length="608" mass="65214">MKDDAQRDSLVPPLLNVLYVHHAATTVAGTAGAPGPHEAGKFLNSVFELSIDVTFATCPADSLSTLDEAPQLLILGLGPADSADCVLLSSAATRFPQAALIALLDAGETDSETSVARLLSLGATDVIRYTELQVDLFRHAVTQVLRLRQRELELATRSAYHETTGLFSGGLFLDLLSREIAAALRCNTRLAVFCIEPADMDENSTAHDMVIALARKLRDLVRAEDLLAQADASTVLLLQAGVRDISQCVAFADRIHAALSSDLAVRIGIACAPDAGVKALALTGAAKKAAADLRGSHQGGTRVYQAAHQTQLYPHPRVLSDKVDLQNIWQRGELEVYFQPVVNRSRLTVTGFECLLRWNHPTRGLLPAAEFLDPDTAAMVPVGNWLVREACEALKAWQTMGWQHLSIAVNTSVTELRHPRFTAVLEEAINSHGLSFQQLVLEIRAADLSRAIHEDSRHPGERVAVGSATTANIIEVIEQLDLRGIQIALDNVGAGGSTTELLRRCPASMLKLDPDVISQLGQDAVAAAVVHGTAGIAESLALSLVAEGIENSGQLKYLLNAGVSLLQGNFLHAPLSRQGVSDWLSAQPIPRTRSSLSDQPFGIAWPVL</sequence>
<dbReference type="InterPro" id="IPR000160">
    <property type="entry name" value="GGDEF_dom"/>
</dbReference>
<dbReference type="PROSITE" id="PS50883">
    <property type="entry name" value="EAL"/>
    <property type="match status" value="1"/>
</dbReference>
<dbReference type="InterPro" id="IPR050706">
    <property type="entry name" value="Cyclic-di-GMP_PDE-like"/>
</dbReference>
<evidence type="ECO:0000313" key="3">
    <source>
        <dbReference type="EMBL" id="GAA3962596.1"/>
    </source>
</evidence>
<dbReference type="Gene3D" id="3.30.70.270">
    <property type="match status" value="1"/>
</dbReference>
<evidence type="ECO:0000259" key="2">
    <source>
        <dbReference type="PROSITE" id="PS50887"/>
    </source>
</evidence>
<evidence type="ECO:0000259" key="1">
    <source>
        <dbReference type="PROSITE" id="PS50883"/>
    </source>
</evidence>
<dbReference type="SUPFAM" id="SSF141868">
    <property type="entry name" value="EAL domain-like"/>
    <property type="match status" value="1"/>
</dbReference>
<evidence type="ECO:0008006" key="5">
    <source>
        <dbReference type="Google" id="ProtNLM"/>
    </source>
</evidence>
<protein>
    <recommendedName>
        <fullName evidence="5">EAL domain-containing protein</fullName>
    </recommendedName>
</protein>
<dbReference type="InterPro" id="IPR029787">
    <property type="entry name" value="Nucleotide_cyclase"/>
</dbReference>
<dbReference type="SMART" id="SM00052">
    <property type="entry name" value="EAL"/>
    <property type="match status" value="1"/>
</dbReference>
<keyword evidence="4" id="KW-1185">Reference proteome</keyword>
<comment type="caution">
    <text evidence="3">The sequence shown here is derived from an EMBL/GenBank/DDBJ whole genome shotgun (WGS) entry which is preliminary data.</text>
</comment>
<dbReference type="EMBL" id="BAABBO010000009">
    <property type="protein sequence ID" value="GAA3962596.1"/>
    <property type="molecule type" value="Genomic_DNA"/>
</dbReference>
<name>A0ABP7PAW8_9GAMM</name>
<dbReference type="PANTHER" id="PTHR33121">
    <property type="entry name" value="CYCLIC DI-GMP PHOSPHODIESTERASE PDEF"/>
    <property type="match status" value="1"/>
</dbReference>
<evidence type="ECO:0000313" key="4">
    <source>
        <dbReference type="Proteomes" id="UP001501337"/>
    </source>
</evidence>
<feature type="domain" description="GGDEF" evidence="2">
    <location>
        <begin position="188"/>
        <end position="308"/>
    </location>
</feature>
<dbReference type="PANTHER" id="PTHR33121:SF70">
    <property type="entry name" value="SIGNALING PROTEIN YKOW"/>
    <property type="match status" value="1"/>
</dbReference>
<dbReference type="Gene3D" id="3.20.20.450">
    <property type="entry name" value="EAL domain"/>
    <property type="match status" value="1"/>
</dbReference>
<dbReference type="InterPro" id="IPR035919">
    <property type="entry name" value="EAL_sf"/>
</dbReference>
<accession>A0ABP7PAW8</accession>
<feature type="domain" description="EAL" evidence="1">
    <location>
        <begin position="318"/>
        <end position="588"/>
    </location>
</feature>
<dbReference type="InterPro" id="IPR043128">
    <property type="entry name" value="Rev_trsase/Diguanyl_cyclase"/>
</dbReference>
<proteinExistence type="predicted"/>